<keyword evidence="3 10" id="KW-0479">Metal-binding</keyword>
<dbReference type="EC" id="3.6.1.-" evidence="10"/>
<keyword evidence="2 10" id="KW-0690">Ribosome biogenesis</keyword>
<dbReference type="SUPFAM" id="SSF50249">
    <property type="entry name" value="Nucleic acid-binding proteins"/>
    <property type="match status" value="1"/>
</dbReference>
<protein>
    <recommendedName>
        <fullName evidence="10">Small ribosomal subunit biogenesis GTPase RsgA</fullName>
        <ecNumber evidence="10">3.6.1.-</ecNumber>
    </recommendedName>
</protein>
<dbReference type="NCBIfam" id="TIGR00157">
    <property type="entry name" value="ribosome small subunit-dependent GTPase A"/>
    <property type="match status" value="1"/>
</dbReference>
<evidence type="ECO:0000259" key="12">
    <source>
        <dbReference type="PROSITE" id="PS51721"/>
    </source>
</evidence>
<dbReference type="RefSeq" id="WP_163655038.1">
    <property type="nucleotide sequence ID" value="NZ_JAAGRN010000006.1"/>
</dbReference>
<dbReference type="PANTHER" id="PTHR32120">
    <property type="entry name" value="SMALL RIBOSOMAL SUBUNIT BIOGENESIS GTPASE RSGA"/>
    <property type="match status" value="1"/>
</dbReference>
<evidence type="ECO:0000256" key="4">
    <source>
        <dbReference type="ARBA" id="ARBA00022730"/>
    </source>
</evidence>
<dbReference type="CDD" id="cd01854">
    <property type="entry name" value="YjeQ_EngC"/>
    <property type="match status" value="1"/>
</dbReference>
<feature type="binding site" evidence="10">
    <location>
        <position position="267"/>
    </location>
    <ligand>
        <name>Zn(2+)</name>
        <dbReference type="ChEBI" id="CHEBI:29105"/>
    </ligand>
</feature>
<dbReference type="CDD" id="cd04466">
    <property type="entry name" value="S1_YloQ_GTPase"/>
    <property type="match status" value="1"/>
</dbReference>
<dbReference type="Gene3D" id="3.40.50.300">
    <property type="entry name" value="P-loop containing nucleotide triphosphate hydrolases"/>
    <property type="match status" value="1"/>
</dbReference>
<keyword evidence="9 10" id="KW-0342">GTP-binding</keyword>
<reference evidence="13" key="1">
    <citation type="submission" date="2020-02" db="EMBL/GenBank/DDBJ databases">
        <authorList>
            <person name="Chen W.-M."/>
        </authorList>
    </citation>
    <scope>NUCLEOTIDE SEQUENCE</scope>
    <source>
        <strain evidence="13">NBD-18</strain>
    </source>
</reference>
<evidence type="ECO:0000256" key="10">
    <source>
        <dbReference type="HAMAP-Rule" id="MF_01820"/>
    </source>
</evidence>
<evidence type="ECO:0000256" key="2">
    <source>
        <dbReference type="ARBA" id="ARBA00022517"/>
    </source>
</evidence>
<comment type="subcellular location">
    <subcellularLocation>
        <location evidence="10">Cytoplasm</location>
    </subcellularLocation>
</comment>
<dbReference type="InterPro" id="IPR031944">
    <property type="entry name" value="RsgA_N"/>
</dbReference>
<gene>
    <name evidence="10 13" type="primary">rsgA</name>
    <name evidence="13" type="ORF">G3I67_10425</name>
</gene>
<dbReference type="Pfam" id="PF03193">
    <property type="entry name" value="RsgA_GTPase"/>
    <property type="match status" value="1"/>
</dbReference>
<dbReference type="InterPro" id="IPR027417">
    <property type="entry name" value="P-loop_NTPase"/>
</dbReference>
<evidence type="ECO:0000256" key="9">
    <source>
        <dbReference type="ARBA" id="ARBA00023134"/>
    </source>
</evidence>
<sequence>MSQLAQGRVIAAHGRHYTVELPTGELIKCFPRGKKNDAAVGDRVEISRQGQDEGALEKILPRKNLLYRSDENRSKQFAANVDQLLFVVAVEPAFSEDLLGRALTGAWSADITPIILLNKVDIASGLEAAREKLAPFRNLGVRIIDICAHDKKQVQERILPLLKDKTSLLLGQSAMGKSTLLNTLVPLALAATQEHSVALGAGKHTTTSTRLYHLPNEGGDLIDSPGFQAFGLLHLTREEIERGFPEFRDHVAKCRFYNCTHQHEPSCGILAALERHEIDAARHALYVRLIQAKAAHDSYS</sequence>
<evidence type="ECO:0000256" key="7">
    <source>
        <dbReference type="ARBA" id="ARBA00022833"/>
    </source>
</evidence>
<feature type="binding site" evidence="10">
    <location>
        <position position="259"/>
    </location>
    <ligand>
        <name>Zn(2+)</name>
        <dbReference type="ChEBI" id="CHEBI:29105"/>
    </ligand>
</feature>
<name>A0A6B2R0T7_9BURK</name>
<evidence type="ECO:0000256" key="1">
    <source>
        <dbReference type="ARBA" id="ARBA00022490"/>
    </source>
</evidence>
<proteinExistence type="inferred from homology"/>
<feature type="domain" description="EngC GTPase" evidence="11">
    <location>
        <begin position="79"/>
        <end position="228"/>
    </location>
</feature>
<dbReference type="GO" id="GO:0003924">
    <property type="term" value="F:GTPase activity"/>
    <property type="evidence" value="ECO:0007669"/>
    <property type="project" value="UniProtKB-UniRule"/>
</dbReference>
<dbReference type="PANTHER" id="PTHR32120:SF11">
    <property type="entry name" value="SMALL RIBOSOMAL SUBUNIT BIOGENESIS GTPASE RSGA 1, MITOCHONDRIAL-RELATED"/>
    <property type="match status" value="1"/>
</dbReference>
<keyword evidence="4 10" id="KW-0699">rRNA-binding</keyword>
<evidence type="ECO:0000256" key="3">
    <source>
        <dbReference type="ARBA" id="ARBA00022723"/>
    </source>
</evidence>
<evidence type="ECO:0000256" key="5">
    <source>
        <dbReference type="ARBA" id="ARBA00022741"/>
    </source>
</evidence>
<dbReference type="AlphaFoldDB" id="A0A6B2R0T7"/>
<feature type="binding site" evidence="10">
    <location>
        <begin position="171"/>
        <end position="179"/>
    </location>
    <ligand>
        <name>GTP</name>
        <dbReference type="ChEBI" id="CHEBI:37565"/>
    </ligand>
</feature>
<dbReference type="InterPro" id="IPR004881">
    <property type="entry name" value="Ribosome_biogen_GTPase_RsgA"/>
</dbReference>
<comment type="similarity">
    <text evidence="10">Belongs to the TRAFAC class YlqF/YawG GTPase family. RsgA subfamily.</text>
</comment>
<evidence type="ECO:0000256" key="6">
    <source>
        <dbReference type="ARBA" id="ARBA00022801"/>
    </source>
</evidence>
<dbReference type="GO" id="GO:0042274">
    <property type="term" value="P:ribosomal small subunit biogenesis"/>
    <property type="evidence" value="ECO:0007669"/>
    <property type="project" value="UniProtKB-UniRule"/>
</dbReference>
<keyword evidence="6 10" id="KW-0378">Hydrolase</keyword>
<dbReference type="GO" id="GO:0046872">
    <property type="term" value="F:metal ion binding"/>
    <property type="evidence" value="ECO:0007669"/>
    <property type="project" value="UniProtKB-KW"/>
</dbReference>
<keyword evidence="8 10" id="KW-0694">RNA-binding</keyword>
<evidence type="ECO:0000313" key="13">
    <source>
        <dbReference type="EMBL" id="NDY83648.1"/>
    </source>
</evidence>
<comment type="subunit">
    <text evidence="10">Monomer. Associates with 30S ribosomal subunit, binds 16S rRNA.</text>
</comment>
<dbReference type="HAMAP" id="MF_01820">
    <property type="entry name" value="GTPase_RsgA"/>
    <property type="match status" value="1"/>
</dbReference>
<dbReference type="PROSITE" id="PS51721">
    <property type="entry name" value="G_CP"/>
    <property type="match status" value="1"/>
</dbReference>
<accession>A0A6B2R0T7</accession>
<dbReference type="SUPFAM" id="SSF52540">
    <property type="entry name" value="P-loop containing nucleoside triphosphate hydrolases"/>
    <property type="match status" value="1"/>
</dbReference>
<organism evidence="13">
    <name type="scientific">Sheuella amnicola</name>
    <dbReference type="NCBI Taxonomy" id="2707330"/>
    <lineage>
        <taxon>Bacteria</taxon>
        <taxon>Pseudomonadati</taxon>
        <taxon>Pseudomonadota</taxon>
        <taxon>Betaproteobacteria</taxon>
        <taxon>Burkholderiales</taxon>
        <taxon>Alcaligenaceae</taxon>
        <taxon>Sheuella</taxon>
    </lineage>
</organism>
<dbReference type="InterPro" id="IPR030378">
    <property type="entry name" value="G_CP_dom"/>
</dbReference>
<dbReference type="Gene3D" id="2.40.50.140">
    <property type="entry name" value="Nucleic acid-binding proteins"/>
    <property type="match status" value="1"/>
</dbReference>
<dbReference type="GO" id="GO:0005525">
    <property type="term" value="F:GTP binding"/>
    <property type="evidence" value="ECO:0007669"/>
    <property type="project" value="UniProtKB-UniRule"/>
</dbReference>
<feature type="binding site" evidence="10">
    <location>
        <position position="261"/>
    </location>
    <ligand>
        <name>Zn(2+)</name>
        <dbReference type="ChEBI" id="CHEBI:29105"/>
    </ligand>
</feature>
<keyword evidence="1 10" id="KW-0963">Cytoplasm</keyword>
<evidence type="ECO:0000259" key="11">
    <source>
        <dbReference type="PROSITE" id="PS50936"/>
    </source>
</evidence>
<dbReference type="GO" id="GO:0005737">
    <property type="term" value="C:cytoplasm"/>
    <property type="evidence" value="ECO:0007669"/>
    <property type="project" value="UniProtKB-SubCell"/>
</dbReference>
<comment type="cofactor">
    <cofactor evidence="10">
        <name>Zn(2+)</name>
        <dbReference type="ChEBI" id="CHEBI:29105"/>
    </cofactor>
    <text evidence="10">Binds 1 zinc ion per subunit.</text>
</comment>
<comment type="caution">
    <text evidence="13">The sequence shown here is derived from an EMBL/GenBank/DDBJ whole genome shotgun (WGS) entry which is preliminary data.</text>
</comment>
<evidence type="ECO:0000256" key="8">
    <source>
        <dbReference type="ARBA" id="ARBA00022884"/>
    </source>
</evidence>
<keyword evidence="7 10" id="KW-0862">Zinc</keyword>
<dbReference type="InterPro" id="IPR010914">
    <property type="entry name" value="RsgA_GTPase_dom"/>
</dbReference>
<feature type="domain" description="CP-type G" evidence="12">
    <location>
        <begin position="63"/>
        <end position="230"/>
    </location>
</feature>
<dbReference type="InterPro" id="IPR012340">
    <property type="entry name" value="NA-bd_OB-fold"/>
</dbReference>
<feature type="binding site" evidence="10">
    <location>
        <position position="254"/>
    </location>
    <ligand>
        <name>Zn(2+)</name>
        <dbReference type="ChEBI" id="CHEBI:29105"/>
    </ligand>
</feature>
<comment type="function">
    <text evidence="10">One of several proteins that assist in the late maturation steps of the functional core of the 30S ribosomal subunit. Helps release RbfA from mature subunits. May play a role in the assembly of ribosomal proteins into the subunit. Circularly permuted GTPase that catalyzes slow GTP hydrolysis, GTPase activity is stimulated by the 30S ribosomal subunit.</text>
</comment>
<dbReference type="PROSITE" id="PS50936">
    <property type="entry name" value="ENGC_GTPASE"/>
    <property type="match status" value="1"/>
</dbReference>
<feature type="binding site" evidence="10">
    <location>
        <begin position="118"/>
        <end position="121"/>
    </location>
    <ligand>
        <name>GTP</name>
        <dbReference type="ChEBI" id="CHEBI:37565"/>
    </ligand>
</feature>
<keyword evidence="5 10" id="KW-0547">Nucleotide-binding</keyword>
<dbReference type="GO" id="GO:0019843">
    <property type="term" value="F:rRNA binding"/>
    <property type="evidence" value="ECO:0007669"/>
    <property type="project" value="UniProtKB-KW"/>
</dbReference>
<dbReference type="Gene3D" id="1.10.40.50">
    <property type="entry name" value="Probable gtpase engc, domain 3"/>
    <property type="match status" value="1"/>
</dbReference>
<dbReference type="EMBL" id="JAAGRN010000006">
    <property type="protein sequence ID" value="NDY83648.1"/>
    <property type="molecule type" value="Genomic_DNA"/>
</dbReference>